<dbReference type="Proteomes" id="UP000092578">
    <property type="component" value="Unassembled WGS sequence"/>
</dbReference>
<proteinExistence type="predicted"/>
<organism evidence="1 2">
    <name type="scientific">Pseudobacillus wudalianchiensis</name>
    <dbReference type="NCBI Taxonomy" id="1743143"/>
    <lineage>
        <taxon>Bacteria</taxon>
        <taxon>Bacillati</taxon>
        <taxon>Bacillota</taxon>
        <taxon>Bacilli</taxon>
        <taxon>Bacillales</taxon>
        <taxon>Bacillaceae</taxon>
        <taxon>Pseudobacillus</taxon>
    </lineage>
</organism>
<name>A0A1B9B828_9BACI</name>
<keyword evidence="2" id="KW-1185">Reference proteome</keyword>
<evidence type="ECO:0000313" key="1">
    <source>
        <dbReference type="EMBL" id="OCA92233.1"/>
    </source>
</evidence>
<protein>
    <submittedName>
        <fullName evidence="1">Uncharacterized protein</fullName>
    </submittedName>
</protein>
<dbReference type="AlphaFoldDB" id="A0A1B9B828"/>
<gene>
    <name evidence="1" type="ORF">A8F95_00450</name>
</gene>
<sequence>MQSAQNTQLILPSPSQWGIDAAVGERPLVSGILVMNSVTGNQVNGTINFRGTFIPIRGYWNESTKQIRFDSPYAAYSGQLSIFDNPSIGVRHFVLNGMLIMKPPSLQAGEHGTWIATTNTALTGPPMSTSALPPVGAFLTSNFLYGSGR</sequence>
<accession>A0A1B9B828</accession>
<dbReference type="EMBL" id="MAYT01000001">
    <property type="protein sequence ID" value="OCA92233.1"/>
    <property type="molecule type" value="Genomic_DNA"/>
</dbReference>
<comment type="caution">
    <text evidence="1">The sequence shown here is derived from an EMBL/GenBank/DDBJ whole genome shotgun (WGS) entry which is preliminary data.</text>
</comment>
<reference evidence="2" key="1">
    <citation type="submission" date="2016-05" db="EMBL/GenBank/DDBJ databases">
        <authorList>
            <person name="Liu B."/>
            <person name="Wang J."/>
            <person name="Zhu Y."/>
            <person name="Liu G."/>
            <person name="Chen Q."/>
            <person name="Chen Z."/>
            <person name="Lan J."/>
            <person name="Che J."/>
            <person name="Ge C."/>
            <person name="Shi H."/>
            <person name="Pan Z."/>
            <person name="Liu X."/>
        </authorList>
    </citation>
    <scope>NUCLEOTIDE SEQUENCE [LARGE SCALE GENOMIC DNA]</scope>
    <source>
        <strain evidence="2">FJAT-27215</strain>
    </source>
</reference>
<evidence type="ECO:0000313" key="2">
    <source>
        <dbReference type="Proteomes" id="UP000092578"/>
    </source>
</evidence>
<dbReference type="RefSeq" id="WP_065408764.1">
    <property type="nucleotide sequence ID" value="NZ_MAYT01000001.1"/>
</dbReference>